<comment type="caution">
    <text evidence="16">The sequence shown here is derived from an EMBL/GenBank/DDBJ whole genome shotgun (WGS) entry which is preliminary data.</text>
</comment>
<dbReference type="Pfam" id="PF00097">
    <property type="entry name" value="zf-C3HC4"/>
    <property type="match status" value="1"/>
</dbReference>
<evidence type="ECO:0000256" key="11">
    <source>
        <dbReference type="SAM" id="Coils"/>
    </source>
</evidence>
<dbReference type="InterPro" id="IPR001841">
    <property type="entry name" value="Znf_RING"/>
</dbReference>
<dbReference type="OrthoDB" id="1630758at2759"/>
<evidence type="ECO:0000256" key="5">
    <source>
        <dbReference type="ARBA" id="ARBA00022771"/>
    </source>
</evidence>
<dbReference type="InterPro" id="IPR000566">
    <property type="entry name" value="Lipocln_cytosolic_FA-bd_dom"/>
</dbReference>
<dbReference type="PROSITE" id="PS50262">
    <property type="entry name" value="G_PROTEIN_RECEP_F1_2"/>
    <property type="match status" value="1"/>
</dbReference>
<dbReference type="Pfam" id="PF02176">
    <property type="entry name" value="zf-TRAF"/>
    <property type="match status" value="1"/>
</dbReference>
<dbReference type="InterPro" id="IPR013083">
    <property type="entry name" value="Znf_RING/FYVE/PHD"/>
</dbReference>
<keyword evidence="4 10" id="KW-0479">Metal-binding</keyword>
<proteinExistence type="inferred from homology"/>
<feature type="domain" description="G-protein coupled receptors family 1 profile" evidence="15">
    <location>
        <begin position="1"/>
        <end position="101"/>
    </location>
</feature>
<keyword evidence="9 12" id="KW-0472">Membrane</keyword>
<feature type="transmembrane region" description="Helical" evidence="12">
    <location>
        <begin position="82"/>
        <end position="105"/>
    </location>
</feature>
<dbReference type="SUPFAM" id="SSF81321">
    <property type="entry name" value="Family A G protein-coupled receptor-like"/>
    <property type="match status" value="1"/>
</dbReference>
<keyword evidence="7 12" id="KW-1133">Transmembrane helix</keyword>
<comment type="subcellular location">
    <subcellularLocation>
        <location evidence="1">Membrane</location>
    </subcellularLocation>
</comment>
<evidence type="ECO:0000256" key="6">
    <source>
        <dbReference type="ARBA" id="ARBA00022833"/>
    </source>
</evidence>
<evidence type="ECO:0000256" key="8">
    <source>
        <dbReference type="ARBA" id="ARBA00023121"/>
    </source>
</evidence>
<gene>
    <name evidence="16" type="ORF">EDS130_LOCUS39111</name>
</gene>
<dbReference type="Proteomes" id="UP000663852">
    <property type="component" value="Unassembled WGS sequence"/>
</dbReference>
<keyword evidence="5 10" id="KW-0863">Zinc-finger</keyword>
<protein>
    <recommendedName>
        <fullName evidence="18">RING-type domain-containing protein</fullName>
    </recommendedName>
</protein>
<dbReference type="PROSITE" id="PS50145">
    <property type="entry name" value="ZF_TRAF"/>
    <property type="match status" value="1"/>
</dbReference>
<dbReference type="Gene3D" id="1.20.1070.10">
    <property type="entry name" value="Rhodopsin 7-helix transmembrane proteins"/>
    <property type="match status" value="1"/>
</dbReference>
<feature type="domain" description="RING-type" evidence="13">
    <location>
        <begin position="150"/>
        <end position="187"/>
    </location>
</feature>
<dbReference type="AlphaFoldDB" id="A0A815P638"/>
<feature type="domain" description="TRAF-type" evidence="14">
    <location>
        <begin position="211"/>
        <end position="248"/>
    </location>
</feature>
<evidence type="ECO:0000256" key="9">
    <source>
        <dbReference type="ARBA" id="ARBA00023136"/>
    </source>
</evidence>
<dbReference type="PRINTS" id="PR00178">
    <property type="entry name" value="FATTYACIDBP"/>
</dbReference>
<dbReference type="GO" id="GO:0016020">
    <property type="term" value="C:membrane"/>
    <property type="evidence" value="ECO:0007669"/>
    <property type="project" value="UniProtKB-SubCell"/>
</dbReference>
<dbReference type="CDD" id="cd00637">
    <property type="entry name" value="7tm_classA_rhodopsin-like"/>
    <property type="match status" value="1"/>
</dbReference>
<dbReference type="InterPro" id="IPR000463">
    <property type="entry name" value="Fatty_acid-bd"/>
</dbReference>
<reference evidence="16" key="1">
    <citation type="submission" date="2021-02" db="EMBL/GenBank/DDBJ databases">
        <authorList>
            <person name="Nowell W R."/>
        </authorList>
    </citation>
    <scope>NUCLEOTIDE SEQUENCE</scope>
</reference>
<name>A0A815P638_ADIRI</name>
<keyword evidence="6 10" id="KW-0862">Zinc</keyword>
<dbReference type="InterPro" id="IPR018957">
    <property type="entry name" value="Znf_C3HC4_RING-type"/>
</dbReference>
<evidence type="ECO:0000256" key="7">
    <source>
        <dbReference type="ARBA" id="ARBA00022989"/>
    </source>
</evidence>
<feature type="zinc finger region" description="TRAF-type" evidence="10">
    <location>
        <begin position="211"/>
        <end position="248"/>
    </location>
</feature>
<keyword evidence="11" id="KW-0175">Coiled coil</keyword>
<dbReference type="InterPro" id="IPR001293">
    <property type="entry name" value="Znf_TRAF"/>
</dbReference>
<dbReference type="GO" id="GO:0008289">
    <property type="term" value="F:lipid binding"/>
    <property type="evidence" value="ECO:0007669"/>
    <property type="project" value="UniProtKB-KW"/>
</dbReference>
<evidence type="ECO:0000256" key="2">
    <source>
        <dbReference type="ARBA" id="ARBA00008390"/>
    </source>
</evidence>
<evidence type="ECO:0000256" key="10">
    <source>
        <dbReference type="PROSITE-ProRule" id="PRU00207"/>
    </source>
</evidence>
<evidence type="ECO:0000256" key="1">
    <source>
        <dbReference type="ARBA" id="ARBA00004370"/>
    </source>
</evidence>
<evidence type="ECO:0000259" key="13">
    <source>
        <dbReference type="PROSITE" id="PS50089"/>
    </source>
</evidence>
<evidence type="ECO:0000256" key="12">
    <source>
        <dbReference type="SAM" id="Phobius"/>
    </source>
</evidence>
<accession>A0A815P638</accession>
<evidence type="ECO:0000259" key="14">
    <source>
        <dbReference type="PROSITE" id="PS50145"/>
    </source>
</evidence>
<evidence type="ECO:0000313" key="16">
    <source>
        <dbReference type="EMBL" id="CAF1444604.1"/>
    </source>
</evidence>
<dbReference type="Pfam" id="PF00061">
    <property type="entry name" value="Lipocalin"/>
    <property type="match status" value="1"/>
</dbReference>
<dbReference type="Gene3D" id="2.40.128.20">
    <property type="match status" value="1"/>
</dbReference>
<feature type="transmembrane region" description="Helical" evidence="12">
    <location>
        <begin position="47"/>
        <end position="70"/>
    </location>
</feature>
<evidence type="ECO:0000256" key="3">
    <source>
        <dbReference type="ARBA" id="ARBA00022692"/>
    </source>
</evidence>
<keyword evidence="3 12" id="KW-0812">Transmembrane</keyword>
<evidence type="ECO:0000256" key="4">
    <source>
        <dbReference type="ARBA" id="ARBA00022723"/>
    </source>
</evidence>
<dbReference type="Gene3D" id="3.30.40.10">
    <property type="entry name" value="Zinc/RING finger domain, C3HC4 (zinc finger)"/>
    <property type="match status" value="2"/>
</dbReference>
<evidence type="ECO:0000313" key="17">
    <source>
        <dbReference type="Proteomes" id="UP000663852"/>
    </source>
</evidence>
<keyword evidence="8" id="KW-0446">Lipid-binding</keyword>
<feature type="transmembrane region" description="Helical" evidence="12">
    <location>
        <begin position="6"/>
        <end position="27"/>
    </location>
</feature>
<evidence type="ECO:0008006" key="18">
    <source>
        <dbReference type="Google" id="ProtNLM"/>
    </source>
</evidence>
<evidence type="ECO:0000259" key="15">
    <source>
        <dbReference type="PROSITE" id="PS50262"/>
    </source>
</evidence>
<dbReference type="CDD" id="cd00742">
    <property type="entry name" value="FABP"/>
    <property type="match status" value="1"/>
</dbReference>
<dbReference type="PANTHER" id="PTHR11955">
    <property type="entry name" value="FATTY ACID BINDING PROTEIN"/>
    <property type="match status" value="1"/>
</dbReference>
<organism evidence="16 17">
    <name type="scientific">Adineta ricciae</name>
    <name type="common">Rotifer</name>
    <dbReference type="NCBI Taxonomy" id="249248"/>
    <lineage>
        <taxon>Eukaryota</taxon>
        <taxon>Metazoa</taxon>
        <taxon>Spiralia</taxon>
        <taxon>Gnathifera</taxon>
        <taxon>Rotifera</taxon>
        <taxon>Eurotatoria</taxon>
        <taxon>Bdelloidea</taxon>
        <taxon>Adinetida</taxon>
        <taxon>Adinetidae</taxon>
        <taxon>Adineta</taxon>
    </lineage>
</organism>
<sequence>MWDFIVDQLLPILIIVIFSIALFIRVLKQKQRMCRTIHWRKHRKMTIQLLSISFVYLIILLPYAIVYIIRLSGLKNAFSNEFYAYTVFFSYFILLLFPFVCALSLPESLIKLKNFFQLKQQQQTKPTNQPIFTKIKSHDKIFQDRPFSIICHLPFKDPRSTPCDDTFCLECISKWIQTQNRSCPVCRRSLSIDELTQVNRPIRNMLDRIRVKCTTCGQSELSRGNFKEHVEKTCPKMQILCSSADIKCPWEGQRDQLDEHLSNCAFHSLRYIITPLMTENEQLNELISNFRSDNQQLREQTGHLTIQANKYQREIQDLNQQIAQLRTQLQNQQIKEQERHKTSIFNEMIHSNKNMQMVPNGISLLKGVWEYIDGENFDSFMKEIGVGMATRLLTKGLKLRLIIDEITNEWTVRFESTIKVIEYKFVPGVEFHETTFDGREVKSIVIFSANKWIHQMLDKNGEKSVIIRYVDQNDMQLVEMECGIVKARRWYKRAT</sequence>
<dbReference type="InterPro" id="IPR017452">
    <property type="entry name" value="GPCR_Rhodpsn_7TM"/>
</dbReference>
<dbReference type="SUPFAM" id="SSF50814">
    <property type="entry name" value="Lipocalins"/>
    <property type="match status" value="1"/>
</dbReference>
<feature type="coiled-coil region" evidence="11">
    <location>
        <begin position="280"/>
        <end position="335"/>
    </location>
</feature>
<dbReference type="EMBL" id="CAJNOJ010000427">
    <property type="protein sequence ID" value="CAF1444604.1"/>
    <property type="molecule type" value="Genomic_DNA"/>
</dbReference>
<dbReference type="InterPro" id="IPR012674">
    <property type="entry name" value="Calycin"/>
</dbReference>
<dbReference type="SUPFAM" id="SSF57850">
    <property type="entry name" value="RING/U-box"/>
    <property type="match status" value="1"/>
</dbReference>
<dbReference type="PROSITE" id="PS50089">
    <property type="entry name" value="ZF_RING_2"/>
    <property type="match status" value="1"/>
</dbReference>
<dbReference type="SUPFAM" id="SSF49599">
    <property type="entry name" value="TRAF domain-like"/>
    <property type="match status" value="1"/>
</dbReference>
<comment type="similarity">
    <text evidence="2">Belongs to the calycin superfamily. Fatty-acid binding protein (FABP) family.</text>
</comment>
<dbReference type="GO" id="GO:0008270">
    <property type="term" value="F:zinc ion binding"/>
    <property type="evidence" value="ECO:0007669"/>
    <property type="project" value="UniProtKB-KW"/>
</dbReference>
<dbReference type="InterPro" id="IPR031259">
    <property type="entry name" value="ILBP"/>
</dbReference>